<dbReference type="Proteomes" id="UP000750711">
    <property type="component" value="Unassembled WGS sequence"/>
</dbReference>
<dbReference type="AlphaFoldDB" id="A0A9P8L960"/>
<evidence type="ECO:0000313" key="1">
    <source>
        <dbReference type="EMBL" id="KAH0556727.1"/>
    </source>
</evidence>
<keyword evidence="2" id="KW-1185">Reference proteome</keyword>
<reference evidence="1" key="1">
    <citation type="submission" date="2021-03" db="EMBL/GenBank/DDBJ databases">
        <title>Comparative genomics and phylogenomic investigation of the class Geoglossomycetes provide insights into ecological specialization and systematics.</title>
        <authorList>
            <person name="Melie T."/>
            <person name="Pirro S."/>
            <person name="Miller A.N."/>
            <person name="Quandt A."/>
        </authorList>
    </citation>
    <scope>NUCLEOTIDE SEQUENCE</scope>
    <source>
        <strain evidence="1">CAQ_001_2017</strain>
    </source>
</reference>
<sequence>MSACSRSYGISVSEPFSNVIHDNRDRVTDPINNTITAKDQLRWLIKKGDLMLSNQPKIKREWFTISFQEHSPRDGAIPIYSYDYDDLPSRCGNALNELTPIHTLNYDLKDLPIEQFRLRQRPGLPLPFYAASLSLTMNLDPRQLLVELRWKDTVLCSVTIGV</sequence>
<evidence type="ECO:0000313" key="2">
    <source>
        <dbReference type="Proteomes" id="UP000750711"/>
    </source>
</evidence>
<gene>
    <name evidence="1" type="ORF">GP486_005482</name>
</gene>
<comment type="caution">
    <text evidence="1">The sequence shown here is derived from an EMBL/GenBank/DDBJ whole genome shotgun (WGS) entry which is preliminary data.</text>
</comment>
<proteinExistence type="predicted"/>
<protein>
    <submittedName>
        <fullName evidence="1">Uncharacterized protein</fullName>
    </submittedName>
</protein>
<organism evidence="1 2">
    <name type="scientific">Trichoglossum hirsutum</name>
    <dbReference type="NCBI Taxonomy" id="265104"/>
    <lineage>
        <taxon>Eukaryota</taxon>
        <taxon>Fungi</taxon>
        <taxon>Dikarya</taxon>
        <taxon>Ascomycota</taxon>
        <taxon>Pezizomycotina</taxon>
        <taxon>Geoglossomycetes</taxon>
        <taxon>Geoglossales</taxon>
        <taxon>Geoglossaceae</taxon>
        <taxon>Trichoglossum</taxon>
    </lineage>
</organism>
<accession>A0A9P8L960</accession>
<name>A0A9P8L960_9PEZI</name>
<dbReference type="EMBL" id="JAGHQM010001032">
    <property type="protein sequence ID" value="KAH0556727.1"/>
    <property type="molecule type" value="Genomic_DNA"/>
</dbReference>